<accession>A0A2W4ZUN1</accession>
<feature type="domain" description="SbsA Ig-like" evidence="5">
    <location>
        <begin position="31"/>
        <end position="134"/>
    </location>
</feature>
<dbReference type="GO" id="GO:0004866">
    <property type="term" value="F:endopeptidase inhibitor activity"/>
    <property type="evidence" value="ECO:0007669"/>
    <property type="project" value="InterPro"/>
</dbReference>
<dbReference type="Pfam" id="PF11974">
    <property type="entry name" value="bMG3"/>
    <property type="match status" value="1"/>
</dbReference>
<evidence type="ECO:0000313" key="7">
    <source>
        <dbReference type="Proteomes" id="UP000249557"/>
    </source>
</evidence>
<reference evidence="6 7" key="1">
    <citation type="submission" date="2017-08" db="EMBL/GenBank/DDBJ databases">
        <title>Infants hospitalized years apart are colonized by the same room-sourced microbial strains.</title>
        <authorList>
            <person name="Brooks B."/>
            <person name="Olm M.R."/>
            <person name="Firek B.A."/>
            <person name="Baker R."/>
            <person name="Thomas B.C."/>
            <person name="Morowitz M.J."/>
            <person name="Banfield J.F."/>
        </authorList>
    </citation>
    <scope>NUCLEOTIDE SEQUENCE [LARGE SCALE GENOMIC DNA]</scope>
    <source>
        <strain evidence="6">S2_018_000_R2_104</strain>
    </source>
</reference>
<comment type="caution">
    <text evidence="6">The sequence shown here is derived from an EMBL/GenBank/DDBJ whole genome shotgun (WGS) entry which is preliminary data.</text>
</comment>
<dbReference type="Gene3D" id="2.60.40.3710">
    <property type="match status" value="1"/>
</dbReference>
<dbReference type="InterPro" id="IPR021868">
    <property type="entry name" value="Alpha_2_Macroglob_MG3"/>
</dbReference>
<organism evidence="6 7">
    <name type="scientific">Micavibrio aeruginosavorus</name>
    <dbReference type="NCBI Taxonomy" id="349221"/>
    <lineage>
        <taxon>Bacteria</taxon>
        <taxon>Pseudomonadati</taxon>
        <taxon>Bdellovibrionota</taxon>
        <taxon>Bdellovibrionia</taxon>
        <taxon>Bdellovibrionales</taxon>
        <taxon>Pseudobdellovibrionaceae</taxon>
        <taxon>Micavibrio</taxon>
    </lineage>
</organism>
<dbReference type="Gene3D" id="2.60.40.1930">
    <property type="match status" value="1"/>
</dbReference>
<dbReference type="Proteomes" id="UP000249557">
    <property type="component" value="Unassembled WGS sequence"/>
</dbReference>
<protein>
    <submittedName>
        <fullName evidence="6">Large extracellular alpha-helical protein</fullName>
    </submittedName>
</protein>
<dbReference type="InterPro" id="IPR051802">
    <property type="entry name" value="YfhM-like"/>
</dbReference>
<evidence type="ECO:0000256" key="2">
    <source>
        <dbReference type="SAM" id="SignalP"/>
    </source>
</evidence>
<sequence length="704" mass="77688">MHRMTACTLAFLALFLTCGGSTLAAQEDGAKPLSIVRFTPSGKDTAATRQIVLEFNRPVVPLGRMERTAEETGISISPAVNCQWRWLNSTALACQIAEKDSLQEATEYKITVSPKITAEDGATLPEAQTHSFTTSLPRLVDSSMVVWEDPASPVLRLSFNQPVTKESVADHIYFQDEKAAGRISVSVAADKNDEEPPKIRGDQEARPLWTVKPAAALSANAKILLNQEGGLLSSEGTEAGIESGTIREFYTYPDFGFRGVYCFDKKNQEILLTPGTPQTDETLCNPMRPVSVSFSSPVLRSAIIDNLSITPALNGGNKDFKPWGDENRDWSRLSDDRREQAADFRTPLPVGLKAAQDYVFAVNGQKPSLWERIVAFFKGEETVQVSGLKDEFGRPVPPFEIRFATGHRNPNYELVYRDAVLEKDIDSELPVYVNNLESIGIDYRKMTAEGHENGSTGDVKVPFVQDKQFAVPAKVRDILDGRSGVLYGTLNTTPAVEDKWDGANRMFVQVTPFQLYTKLGHFQSSAWVTDLKSGKGVSDVKVTVYVGSLADPRPPQNILAEVTTDADGLATLPGLEELDPDLSRMAAWKDEDKRLFVRIDKGGDMALLPISYDYEVQLWNVATGIYSSSEQKFGHMKAWGMTAQGIYRAGDTMQYKIYLRDQDNNRFIAPPDGKYTLEITDPTGKSVDKKEAVALTEFGTLSGE</sequence>
<feature type="non-terminal residue" evidence="6">
    <location>
        <position position="704"/>
    </location>
</feature>
<feature type="domain" description="Macroglobulin" evidence="3">
    <location>
        <begin position="638"/>
        <end position="703"/>
    </location>
</feature>
<proteinExistence type="predicted"/>
<evidence type="ECO:0000259" key="3">
    <source>
        <dbReference type="Pfam" id="PF01835"/>
    </source>
</evidence>
<dbReference type="Pfam" id="PF13205">
    <property type="entry name" value="Big_5"/>
    <property type="match status" value="1"/>
</dbReference>
<evidence type="ECO:0000259" key="5">
    <source>
        <dbReference type="Pfam" id="PF13205"/>
    </source>
</evidence>
<evidence type="ECO:0000313" key="6">
    <source>
        <dbReference type="EMBL" id="PZO84512.1"/>
    </source>
</evidence>
<dbReference type="PANTHER" id="PTHR40094">
    <property type="entry name" value="ALPHA-2-MACROGLOBULIN HOMOLOG"/>
    <property type="match status" value="1"/>
</dbReference>
<feature type="domain" description="Alpha-2-macroglobulin MG3" evidence="4">
    <location>
        <begin position="515"/>
        <end position="622"/>
    </location>
</feature>
<dbReference type="InterPro" id="IPR002890">
    <property type="entry name" value="MG2"/>
</dbReference>
<dbReference type="EMBL" id="QFNK01000176">
    <property type="protein sequence ID" value="PZO84512.1"/>
    <property type="molecule type" value="Genomic_DNA"/>
</dbReference>
<dbReference type="PANTHER" id="PTHR40094:SF1">
    <property type="entry name" value="UBIQUITIN DOMAIN-CONTAINING PROTEIN"/>
    <property type="match status" value="1"/>
</dbReference>
<evidence type="ECO:0000256" key="1">
    <source>
        <dbReference type="ARBA" id="ARBA00022729"/>
    </source>
</evidence>
<gene>
    <name evidence="6" type="ORF">DI626_08265</name>
</gene>
<name>A0A2W4ZUN1_9BACT</name>
<evidence type="ECO:0000259" key="4">
    <source>
        <dbReference type="Pfam" id="PF11974"/>
    </source>
</evidence>
<dbReference type="AlphaFoldDB" id="A0A2W4ZUN1"/>
<keyword evidence="1 2" id="KW-0732">Signal</keyword>
<feature type="signal peptide" evidence="2">
    <location>
        <begin position="1"/>
        <end position="24"/>
    </location>
</feature>
<dbReference type="Pfam" id="PF01835">
    <property type="entry name" value="MG2"/>
    <property type="match status" value="1"/>
</dbReference>
<feature type="chain" id="PRO_5016143892" evidence="2">
    <location>
        <begin position="25"/>
        <end position="704"/>
    </location>
</feature>
<dbReference type="InterPro" id="IPR032812">
    <property type="entry name" value="SbsA_Ig"/>
</dbReference>